<name>A0A7W9YHU5_9ACTN</name>
<gene>
    <name evidence="2" type="ORF">HNR23_002290</name>
</gene>
<dbReference type="Proteomes" id="UP000546642">
    <property type="component" value="Unassembled WGS sequence"/>
</dbReference>
<accession>A0A7W9YHU5</accession>
<dbReference type="RefSeq" id="WP_184075559.1">
    <property type="nucleotide sequence ID" value="NZ_JACHDS010000001.1"/>
</dbReference>
<sequence length="96" mass="10821">MTTDNTEQARRLDDYTEAVLDACADLGRDLEITRADRWFVIGPAMDQRQDPAEVALVLHERELTRKTTRMIPAGFRHHTRASSPGATPAKEGTDER</sequence>
<evidence type="ECO:0000256" key="1">
    <source>
        <dbReference type="SAM" id="MobiDB-lite"/>
    </source>
</evidence>
<dbReference type="EMBL" id="JACHDS010000001">
    <property type="protein sequence ID" value="MBB6172230.1"/>
    <property type="molecule type" value="Genomic_DNA"/>
</dbReference>
<comment type="caution">
    <text evidence="2">The sequence shown here is derived from an EMBL/GenBank/DDBJ whole genome shotgun (WGS) entry which is preliminary data.</text>
</comment>
<protein>
    <submittedName>
        <fullName evidence="2">Uncharacterized protein</fullName>
    </submittedName>
</protein>
<evidence type="ECO:0000313" key="2">
    <source>
        <dbReference type="EMBL" id="MBB6172230.1"/>
    </source>
</evidence>
<evidence type="ECO:0000313" key="3">
    <source>
        <dbReference type="Proteomes" id="UP000546642"/>
    </source>
</evidence>
<dbReference type="AlphaFoldDB" id="A0A7W9YHU5"/>
<reference evidence="2 3" key="1">
    <citation type="submission" date="2020-08" db="EMBL/GenBank/DDBJ databases">
        <title>Sequencing the genomes of 1000 actinobacteria strains.</title>
        <authorList>
            <person name="Klenk H.-P."/>
        </authorList>
    </citation>
    <scope>NUCLEOTIDE SEQUENCE [LARGE SCALE GENOMIC DNA]</scope>
    <source>
        <strain evidence="2 3">DSM 46659</strain>
    </source>
</reference>
<proteinExistence type="predicted"/>
<keyword evidence="3" id="KW-1185">Reference proteome</keyword>
<organism evidence="2 3">
    <name type="scientific">Nocardiopsis mwathae</name>
    <dbReference type="NCBI Taxonomy" id="1472723"/>
    <lineage>
        <taxon>Bacteria</taxon>
        <taxon>Bacillati</taxon>
        <taxon>Actinomycetota</taxon>
        <taxon>Actinomycetes</taxon>
        <taxon>Streptosporangiales</taxon>
        <taxon>Nocardiopsidaceae</taxon>
        <taxon>Nocardiopsis</taxon>
    </lineage>
</organism>
<feature type="region of interest" description="Disordered" evidence="1">
    <location>
        <begin position="68"/>
        <end position="96"/>
    </location>
</feature>